<gene>
    <name evidence="8" type="ORF">ACFQ4H_20380</name>
</gene>
<dbReference type="PROSITE" id="PS51892">
    <property type="entry name" value="SUBTILASE"/>
    <property type="match status" value="1"/>
</dbReference>
<reference evidence="9" key="1">
    <citation type="journal article" date="2019" name="Int. J. Syst. Evol. Microbiol.">
        <title>The Global Catalogue of Microorganisms (GCM) 10K type strain sequencing project: providing services to taxonomists for standard genome sequencing and annotation.</title>
        <authorList>
            <consortium name="The Broad Institute Genomics Platform"/>
            <consortium name="The Broad Institute Genome Sequencing Center for Infectious Disease"/>
            <person name="Wu L."/>
            <person name="Ma J."/>
        </authorList>
    </citation>
    <scope>NUCLEOTIDE SEQUENCE [LARGE SCALE GENOMIC DNA]</scope>
    <source>
        <strain evidence="9">JCM 31037</strain>
    </source>
</reference>
<dbReference type="PANTHER" id="PTHR42884:SF14">
    <property type="entry name" value="NEUROENDOCRINE CONVERTASE 1"/>
    <property type="match status" value="1"/>
</dbReference>
<dbReference type="RefSeq" id="WP_377572646.1">
    <property type="nucleotide sequence ID" value="NZ_JBHTMP010000032.1"/>
</dbReference>
<feature type="signal peptide" evidence="6">
    <location>
        <begin position="1"/>
        <end position="31"/>
    </location>
</feature>
<evidence type="ECO:0000256" key="2">
    <source>
        <dbReference type="ARBA" id="ARBA00022801"/>
    </source>
</evidence>
<comment type="similarity">
    <text evidence="4">Belongs to the peptidase S8 family.</text>
</comment>
<dbReference type="PANTHER" id="PTHR42884">
    <property type="entry name" value="PROPROTEIN CONVERTASE SUBTILISIN/KEXIN-RELATED"/>
    <property type="match status" value="1"/>
</dbReference>
<keyword evidence="9" id="KW-1185">Reference proteome</keyword>
<evidence type="ECO:0000256" key="3">
    <source>
        <dbReference type="ARBA" id="ARBA00022825"/>
    </source>
</evidence>
<keyword evidence="1" id="KW-0645">Protease</keyword>
<accession>A0ABW3YIZ8</accession>
<proteinExistence type="inferred from homology"/>
<keyword evidence="6" id="KW-0732">Signal</keyword>
<dbReference type="Gene3D" id="3.40.50.200">
    <property type="entry name" value="Peptidase S8/S53 domain"/>
    <property type="match status" value="1"/>
</dbReference>
<keyword evidence="5" id="KW-1133">Transmembrane helix</keyword>
<evidence type="ECO:0000256" key="6">
    <source>
        <dbReference type="SAM" id="SignalP"/>
    </source>
</evidence>
<evidence type="ECO:0000256" key="4">
    <source>
        <dbReference type="PROSITE-ProRule" id="PRU01240"/>
    </source>
</evidence>
<evidence type="ECO:0000256" key="1">
    <source>
        <dbReference type="ARBA" id="ARBA00022670"/>
    </source>
</evidence>
<feature type="domain" description="Peptidase S8/S53" evidence="7">
    <location>
        <begin position="55"/>
        <end position="307"/>
    </location>
</feature>
<organism evidence="8 9">
    <name type="scientific">Micromonospora sonneratiae</name>
    <dbReference type="NCBI Taxonomy" id="1184706"/>
    <lineage>
        <taxon>Bacteria</taxon>
        <taxon>Bacillati</taxon>
        <taxon>Actinomycetota</taxon>
        <taxon>Actinomycetes</taxon>
        <taxon>Micromonosporales</taxon>
        <taxon>Micromonosporaceae</taxon>
        <taxon>Micromonospora</taxon>
    </lineage>
</organism>
<evidence type="ECO:0000313" key="8">
    <source>
        <dbReference type="EMBL" id="MFD1323450.1"/>
    </source>
</evidence>
<dbReference type="Proteomes" id="UP001597260">
    <property type="component" value="Unassembled WGS sequence"/>
</dbReference>
<sequence>MSRRIWTVASRMSAMLVTGVLVATTAVPAAARGPRDEQWYLDQIGIERAHAVTTGKGILVGMFLSMVNTEHPDLGGRVRPRQTVTVDNTVKPLTGRRAFVGGGETALAGLVVAGGGSGILGVAPGAEIQPIDSPTFSEEDESLALRWLVDQGARVINMTGVNTPNLRRKETWDGVRYALAKDVVVIVSESVVHGSPAAISAGILVVNGVDRDGKREEVEEDEASNSRVNLSAPGLSEFIALTDDPAKGAYWRNPTGSNANAAAIVTGVAALIRSKYPDLNAPSVINRLLSTAKDVGPPGPDPTYGYGIVDAAAAVTADIPPVTKNPLGDPPRVKDDSRLWLAGMTLVPLACIAGVALVVTLLVVVLRSQRRRRLRSS</sequence>
<protein>
    <submittedName>
        <fullName evidence="8">S8 family serine peptidase</fullName>
    </submittedName>
</protein>
<dbReference type="SUPFAM" id="SSF52743">
    <property type="entry name" value="Subtilisin-like"/>
    <property type="match status" value="1"/>
</dbReference>
<feature type="transmembrane region" description="Helical" evidence="5">
    <location>
        <begin position="339"/>
        <end position="366"/>
    </location>
</feature>
<keyword evidence="2" id="KW-0378">Hydrolase</keyword>
<comment type="caution">
    <text evidence="4">Lacks conserved residue(s) required for the propagation of feature annotation.</text>
</comment>
<evidence type="ECO:0000259" key="7">
    <source>
        <dbReference type="Pfam" id="PF00082"/>
    </source>
</evidence>
<evidence type="ECO:0000313" key="9">
    <source>
        <dbReference type="Proteomes" id="UP001597260"/>
    </source>
</evidence>
<dbReference type="InterPro" id="IPR000209">
    <property type="entry name" value="Peptidase_S8/S53_dom"/>
</dbReference>
<evidence type="ECO:0000256" key="5">
    <source>
        <dbReference type="SAM" id="Phobius"/>
    </source>
</evidence>
<comment type="caution">
    <text evidence="8">The sequence shown here is derived from an EMBL/GenBank/DDBJ whole genome shotgun (WGS) entry which is preliminary data.</text>
</comment>
<keyword evidence="5" id="KW-0812">Transmembrane</keyword>
<name>A0ABW3YIZ8_9ACTN</name>
<dbReference type="InterPro" id="IPR036852">
    <property type="entry name" value="Peptidase_S8/S53_dom_sf"/>
</dbReference>
<dbReference type="EMBL" id="JBHTMP010000032">
    <property type="protein sequence ID" value="MFD1323450.1"/>
    <property type="molecule type" value="Genomic_DNA"/>
</dbReference>
<keyword evidence="5" id="KW-0472">Membrane</keyword>
<keyword evidence="3" id="KW-0720">Serine protease</keyword>
<dbReference type="Pfam" id="PF00082">
    <property type="entry name" value="Peptidase_S8"/>
    <property type="match status" value="1"/>
</dbReference>
<feature type="chain" id="PRO_5046047292" evidence="6">
    <location>
        <begin position="32"/>
        <end position="377"/>
    </location>
</feature>